<evidence type="ECO:0000313" key="1">
    <source>
        <dbReference type="EMBL" id="CAG2223229.1"/>
    </source>
</evidence>
<reference evidence="1" key="1">
    <citation type="submission" date="2021-03" db="EMBL/GenBank/DDBJ databases">
        <authorList>
            <person name="Bekaert M."/>
        </authorList>
    </citation>
    <scope>NUCLEOTIDE SEQUENCE</scope>
</reference>
<dbReference type="Gene3D" id="3.80.10.10">
    <property type="entry name" value="Ribonuclease Inhibitor"/>
    <property type="match status" value="1"/>
</dbReference>
<dbReference type="OrthoDB" id="6146896at2759"/>
<dbReference type="SUPFAM" id="SSF52058">
    <property type="entry name" value="L domain-like"/>
    <property type="match status" value="1"/>
</dbReference>
<comment type="caution">
    <text evidence="1">The sequence shown here is derived from an EMBL/GenBank/DDBJ whole genome shotgun (WGS) entry which is preliminary data.</text>
</comment>
<dbReference type="InterPro" id="IPR032675">
    <property type="entry name" value="LRR_dom_sf"/>
</dbReference>
<name>A0A8S3T2S7_MYTED</name>
<protein>
    <submittedName>
        <fullName evidence="1">Uncharacterized protein</fullName>
    </submittedName>
</protein>
<evidence type="ECO:0000313" key="2">
    <source>
        <dbReference type="Proteomes" id="UP000683360"/>
    </source>
</evidence>
<accession>A0A8S3T2S7</accession>
<sequence>MDLLSLKMLTIDGVNNVSFGSKFSILHNLSLKVTGLAARGTIQKDMFQHLPNIRFLDLSSRTVRRLGLCGFRNVTYDLPFTAIQIFKAQYLECERGGSSWLLTSDIKPLNETNLLELYIDGNNFDKAELTAKLFLPSSLRVLSVTDNRWVVDEYAHYHTLINLNSLTTFDASFQIKHQMLQTHNSVNCNHLESLNLCNVFSTECRMRRLLTYM</sequence>
<keyword evidence="2" id="KW-1185">Reference proteome</keyword>
<dbReference type="Proteomes" id="UP000683360">
    <property type="component" value="Unassembled WGS sequence"/>
</dbReference>
<proteinExistence type="predicted"/>
<gene>
    <name evidence="1" type="ORF">MEDL_36520</name>
</gene>
<dbReference type="EMBL" id="CAJPWZ010001777">
    <property type="protein sequence ID" value="CAG2223229.1"/>
    <property type="molecule type" value="Genomic_DNA"/>
</dbReference>
<organism evidence="1 2">
    <name type="scientific">Mytilus edulis</name>
    <name type="common">Blue mussel</name>
    <dbReference type="NCBI Taxonomy" id="6550"/>
    <lineage>
        <taxon>Eukaryota</taxon>
        <taxon>Metazoa</taxon>
        <taxon>Spiralia</taxon>
        <taxon>Lophotrochozoa</taxon>
        <taxon>Mollusca</taxon>
        <taxon>Bivalvia</taxon>
        <taxon>Autobranchia</taxon>
        <taxon>Pteriomorphia</taxon>
        <taxon>Mytilida</taxon>
        <taxon>Mytiloidea</taxon>
        <taxon>Mytilidae</taxon>
        <taxon>Mytilinae</taxon>
        <taxon>Mytilus</taxon>
    </lineage>
</organism>
<dbReference type="AlphaFoldDB" id="A0A8S3T2S7"/>